<keyword evidence="1" id="KW-0012">Acyltransferase</keyword>
<proteinExistence type="predicted"/>
<dbReference type="Gene3D" id="2.160.10.10">
    <property type="entry name" value="Hexapeptide repeat proteins"/>
    <property type="match status" value="2"/>
</dbReference>
<accession>A0ABW5AU28</accession>
<dbReference type="Proteomes" id="UP001597344">
    <property type="component" value="Unassembled WGS sequence"/>
</dbReference>
<dbReference type="InterPro" id="IPR051159">
    <property type="entry name" value="Hexapeptide_acetyltransf"/>
</dbReference>
<keyword evidence="2" id="KW-1185">Reference proteome</keyword>
<name>A0ABW5AU28_9FLAO</name>
<dbReference type="InterPro" id="IPR011004">
    <property type="entry name" value="Trimer_LpxA-like_sf"/>
</dbReference>
<dbReference type="RefSeq" id="WP_378319205.1">
    <property type="nucleotide sequence ID" value="NZ_JBHUHY010000003.1"/>
</dbReference>
<protein>
    <submittedName>
        <fullName evidence="1">Acyltransferase</fullName>
    </submittedName>
</protein>
<evidence type="ECO:0000313" key="1">
    <source>
        <dbReference type="EMBL" id="MFD2186226.1"/>
    </source>
</evidence>
<gene>
    <name evidence="1" type="ORF">ACFSJT_05440</name>
</gene>
<evidence type="ECO:0000313" key="2">
    <source>
        <dbReference type="Proteomes" id="UP001597344"/>
    </source>
</evidence>
<reference evidence="2" key="1">
    <citation type="journal article" date="2019" name="Int. J. Syst. Evol. Microbiol.">
        <title>The Global Catalogue of Microorganisms (GCM) 10K type strain sequencing project: providing services to taxonomists for standard genome sequencing and annotation.</title>
        <authorList>
            <consortium name="The Broad Institute Genomics Platform"/>
            <consortium name="The Broad Institute Genome Sequencing Center for Infectious Disease"/>
            <person name="Wu L."/>
            <person name="Ma J."/>
        </authorList>
    </citation>
    <scope>NUCLEOTIDE SEQUENCE [LARGE SCALE GENOMIC DNA]</scope>
    <source>
        <strain evidence="2">DT92</strain>
    </source>
</reference>
<dbReference type="GO" id="GO:0016746">
    <property type="term" value="F:acyltransferase activity"/>
    <property type="evidence" value="ECO:0007669"/>
    <property type="project" value="UniProtKB-KW"/>
</dbReference>
<dbReference type="SUPFAM" id="SSF51161">
    <property type="entry name" value="Trimeric LpxA-like enzymes"/>
    <property type="match status" value="1"/>
</dbReference>
<dbReference type="EMBL" id="JBHUHY010000003">
    <property type="protein sequence ID" value="MFD2186226.1"/>
    <property type="molecule type" value="Genomic_DNA"/>
</dbReference>
<keyword evidence="1" id="KW-0808">Transferase</keyword>
<sequence length="262" mass="29648">MKNYKNIDAEYIEIGKNTVIEPTAIIRGLNGKANKIIIGDNCYIGEHVQIIIDEFNLGDYSKIHHHTNIHGSQPCNIGHNAWIGQYTIIDSIGGVLIGNNCGIGAHSQLWSHIKYGDTLEGCRFKSEQKLEIGNDVWLVGHCIVSPVKVEDKSLALVGSVITSDMKFNRIYGGSPAKDLTNKIGHQFEEVSLSQKMKKMEEYLDTVGIKKDSIKIIEFENEIESDEITYFIVSSRKYTKRRTREEIEFMKFLLPEKAKFVPL</sequence>
<organism evidence="1 2">
    <name type="scientific">Aquimarina celericrescens</name>
    <dbReference type="NCBI Taxonomy" id="1964542"/>
    <lineage>
        <taxon>Bacteria</taxon>
        <taxon>Pseudomonadati</taxon>
        <taxon>Bacteroidota</taxon>
        <taxon>Flavobacteriia</taxon>
        <taxon>Flavobacteriales</taxon>
        <taxon>Flavobacteriaceae</taxon>
        <taxon>Aquimarina</taxon>
    </lineage>
</organism>
<dbReference type="PANTHER" id="PTHR23416">
    <property type="entry name" value="SIALIC ACID SYNTHASE-RELATED"/>
    <property type="match status" value="1"/>
</dbReference>
<comment type="caution">
    <text evidence="1">The sequence shown here is derived from an EMBL/GenBank/DDBJ whole genome shotgun (WGS) entry which is preliminary data.</text>
</comment>